<feature type="region of interest" description="Disordered" evidence="1">
    <location>
        <begin position="337"/>
        <end position="367"/>
    </location>
</feature>
<dbReference type="EMBL" id="BQKI01000004">
    <property type="protein sequence ID" value="GJM92541.1"/>
    <property type="molecule type" value="Genomic_DNA"/>
</dbReference>
<dbReference type="PANTHER" id="PTHR10579:SF135">
    <property type="entry name" value="OS12G0203500 PROTEIN"/>
    <property type="match status" value="1"/>
</dbReference>
<sequence>MSDDGKASARAAVESLRATDSTNIGAGLQVAAQVLDDRRHKNASGRYESNVDADGRAASVDVGELYAEEERRFLLLLDVPVAAAGDGHAQQQDGDVTRLIKASCTYKDAAAVRRPVAVAAAADAEPSMEVARERFRVEAAEDIASARAAAEQGQHAEAARILDRRREASVAAGLSGDARCAALAEELRELSARVADRREYEHTGRAFMLAGISSHAQQRAATVQLTGSAAPGGPRFGAAAALGNSSAGSMPAFGTMAPFGATAAGSGRSSSSPFGDQPLGFVGASTPTFGSAAPAFGATSSSGLFGAAASPQNSLIFSQPGAAAPCFTFGYATPAMQSTVDSSRKTREQQQSEPAAETKGDTGTFWR</sequence>
<name>A0AAV5C225_ELECO</name>
<dbReference type="PANTHER" id="PTHR10579">
    <property type="entry name" value="CALCIUM-ACTIVATED CHLORIDE CHANNEL REGULATOR"/>
    <property type="match status" value="1"/>
</dbReference>
<dbReference type="InterPro" id="IPR051266">
    <property type="entry name" value="CLCR"/>
</dbReference>
<evidence type="ECO:0000313" key="3">
    <source>
        <dbReference type="EMBL" id="GJM92541.1"/>
    </source>
</evidence>
<organism evidence="3 4">
    <name type="scientific">Eleusine coracana subsp. coracana</name>
    <dbReference type="NCBI Taxonomy" id="191504"/>
    <lineage>
        <taxon>Eukaryota</taxon>
        <taxon>Viridiplantae</taxon>
        <taxon>Streptophyta</taxon>
        <taxon>Embryophyta</taxon>
        <taxon>Tracheophyta</taxon>
        <taxon>Spermatophyta</taxon>
        <taxon>Magnoliopsida</taxon>
        <taxon>Liliopsida</taxon>
        <taxon>Poales</taxon>
        <taxon>Poaceae</taxon>
        <taxon>PACMAD clade</taxon>
        <taxon>Chloridoideae</taxon>
        <taxon>Cynodonteae</taxon>
        <taxon>Eleusininae</taxon>
        <taxon>Eleusine</taxon>
    </lineage>
</organism>
<reference evidence="3" key="1">
    <citation type="journal article" date="2018" name="DNA Res.">
        <title>Multiple hybrid de novo genome assembly of finger millet, an orphan allotetraploid crop.</title>
        <authorList>
            <person name="Hatakeyama M."/>
            <person name="Aluri S."/>
            <person name="Balachadran M.T."/>
            <person name="Sivarajan S.R."/>
            <person name="Patrignani A."/>
            <person name="Gruter S."/>
            <person name="Poveda L."/>
            <person name="Shimizu-Inatsugi R."/>
            <person name="Baeten J."/>
            <person name="Francoijs K.J."/>
            <person name="Nataraja K.N."/>
            <person name="Reddy Y.A.N."/>
            <person name="Phadnis S."/>
            <person name="Ravikumar R.L."/>
            <person name="Schlapbach R."/>
            <person name="Sreeman S.M."/>
            <person name="Shimizu K.K."/>
        </authorList>
    </citation>
    <scope>NUCLEOTIDE SEQUENCE</scope>
</reference>
<gene>
    <name evidence="3" type="primary">ga09019</name>
    <name evidence="3" type="ORF">PR202_ga09019</name>
</gene>
<evidence type="ECO:0000259" key="2">
    <source>
        <dbReference type="Pfam" id="PF14624"/>
    </source>
</evidence>
<dbReference type="InterPro" id="IPR032838">
    <property type="entry name" value="Vwaint_dom"/>
</dbReference>
<protein>
    <recommendedName>
        <fullName evidence="2">VWA-Hint protein Vwaint domain-containing protein</fullName>
    </recommendedName>
</protein>
<dbReference type="AlphaFoldDB" id="A0AAV5C225"/>
<feature type="domain" description="VWA-Hint protein Vwaint" evidence="2">
    <location>
        <begin position="177"/>
        <end position="236"/>
    </location>
</feature>
<evidence type="ECO:0000256" key="1">
    <source>
        <dbReference type="SAM" id="MobiDB-lite"/>
    </source>
</evidence>
<reference evidence="3" key="2">
    <citation type="submission" date="2021-12" db="EMBL/GenBank/DDBJ databases">
        <title>Resequencing data analysis of finger millet.</title>
        <authorList>
            <person name="Hatakeyama M."/>
            <person name="Aluri S."/>
            <person name="Balachadran M.T."/>
            <person name="Sivarajan S.R."/>
            <person name="Poveda L."/>
            <person name="Shimizu-Inatsugi R."/>
            <person name="Schlapbach R."/>
            <person name="Sreeman S.M."/>
            <person name="Shimizu K.K."/>
        </authorList>
    </citation>
    <scope>NUCLEOTIDE SEQUENCE</scope>
</reference>
<proteinExistence type="predicted"/>
<evidence type="ECO:0000313" key="4">
    <source>
        <dbReference type="Proteomes" id="UP001054889"/>
    </source>
</evidence>
<comment type="caution">
    <text evidence="3">The sequence shown here is derived from an EMBL/GenBank/DDBJ whole genome shotgun (WGS) entry which is preliminary data.</text>
</comment>
<dbReference type="Pfam" id="PF14624">
    <property type="entry name" value="Vwaint"/>
    <property type="match status" value="1"/>
</dbReference>
<dbReference type="Proteomes" id="UP001054889">
    <property type="component" value="Unassembled WGS sequence"/>
</dbReference>
<keyword evidence="4" id="KW-1185">Reference proteome</keyword>
<feature type="compositionally biased region" description="Basic and acidic residues" evidence="1">
    <location>
        <begin position="342"/>
        <end position="360"/>
    </location>
</feature>
<accession>A0AAV5C225</accession>